<proteinExistence type="predicted"/>
<evidence type="ECO:0000313" key="1">
    <source>
        <dbReference type="EMBL" id="GBN09099.1"/>
    </source>
</evidence>
<reference evidence="1 2" key="1">
    <citation type="journal article" date="2019" name="Sci. Rep.">
        <title>Orb-weaving spider Araneus ventricosus genome elucidates the spidroin gene catalogue.</title>
        <authorList>
            <person name="Kono N."/>
            <person name="Nakamura H."/>
            <person name="Ohtoshi R."/>
            <person name="Moran D.A.P."/>
            <person name="Shinohara A."/>
            <person name="Yoshida Y."/>
            <person name="Fujiwara M."/>
            <person name="Mori M."/>
            <person name="Tomita M."/>
            <person name="Arakawa K."/>
        </authorList>
    </citation>
    <scope>NUCLEOTIDE SEQUENCE [LARGE SCALE GENOMIC DNA]</scope>
</reference>
<dbReference type="AlphaFoldDB" id="A0A4Y2L3U4"/>
<dbReference type="Proteomes" id="UP000499080">
    <property type="component" value="Unassembled WGS sequence"/>
</dbReference>
<name>A0A4Y2L3U4_ARAVE</name>
<comment type="caution">
    <text evidence="1">The sequence shown here is derived from an EMBL/GenBank/DDBJ whole genome shotgun (WGS) entry which is preliminary data.</text>
</comment>
<dbReference type="EMBL" id="BGPR01005320">
    <property type="protein sequence ID" value="GBN09099.1"/>
    <property type="molecule type" value="Genomic_DNA"/>
</dbReference>
<gene>
    <name evidence="1" type="ORF">AVEN_162066_1</name>
</gene>
<organism evidence="1 2">
    <name type="scientific">Araneus ventricosus</name>
    <name type="common">Orbweaver spider</name>
    <name type="synonym">Epeira ventricosa</name>
    <dbReference type="NCBI Taxonomy" id="182803"/>
    <lineage>
        <taxon>Eukaryota</taxon>
        <taxon>Metazoa</taxon>
        <taxon>Ecdysozoa</taxon>
        <taxon>Arthropoda</taxon>
        <taxon>Chelicerata</taxon>
        <taxon>Arachnida</taxon>
        <taxon>Araneae</taxon>
        <taxon>Araneomorphae</taxon>
        <taxon>Entelegynae</taxon>
        <taxon>Araneoidea</taxon>
        <taxon>Araneidae</taxon>
        <taxon>Araneus</taxon>
    </lineage>
</organism>
<evidence type="ECO:0000313" key="2">
    <source>
        <dbReference type="Proteomes" id="UP000499080"/>
    </source>
</evidence>
<protein>
    <submittedName>
        <fullName evidence="1">Uncharacterized protein</fullName>
    </submittedName>
</protein>
<accession>A0A4Y2L3U4</accession>
<keyword evidence="2" id="KW-1185">Reference proteome</keyword>
<sequence>MTECAKRKAIEVGFPIFTSTWGIRIDDWFWFETLQMEWNGILVMARLTLARCLFYLHSISAPYSIHYRVKAWSTALQNSEPKQTERITKKIDGRLCLRNWD</sequence>